<name>A0A4E0RNS7_FASHE</name>
<comment type="caution">
    <text evidence="2">The sequence shown here is derived from an EMBL/GenBank/DDBJ whole genome shotgun (WGS) entry which is preliminary data.</text>
</comment>
<dbReference type="InterPro" id="IPR035965">
    <property type="entry name" value="PAS-like_dom_sf"/>
</dbReference>
<organism evidence="2 3">
    <name type="scientific">Fasciola hepatica</name>
    <name type="common">Liver fluke</name>
    <dbReference type="NCBI Taxonomy" id="6192"/>
    <lineage>
        <taxon>Eukaryota</taxon>
        <taxon>Metazoa</taxon>
        <taxon>Spiralia</taxon>
        <taxon>Lophotrochozoa</taxon>
        <taxon>Platyhelminthes</taxon>
        <taxon>Trematoda</taxon>
        <taxon>Digenea</taxon>
        <taxon>Plagiorchiida</taxon>
        <taxon>Echinostomata</taxon>
        <taxon>Echinostomatoidea</taxon>
        <taxon>Fasciolidae</taxon>
        <taxon>Fasciola</taxon>
    </lineage>
</organism>
<proteinExistence type="predicted"/>
<dbReference type="Gene3D" id="3.30.450.20">
    <property type="entry name" value="PAS domain"/>
    <property type="match status" value="1"/>
</dbReference>
<dbReference type="Proteomes" id="UP000230066">
    <property type="component" value="Unassembled WGS sequence"/>
</dbReference>
<feature type="region of interest" description="Disordered" evidence="1">
    <location>
        <begin position="349"/>
        <end position="368"/>
    </location>
</feature>
<evidence type="ECO:0000256" key="1">
    <source>
        <dbReference type="SAM" id="MobiDB-lite"/>
    </source>
</evidence>
<feature type="region of interest" description="Disordered" evidence="1">
    <location>
        <begin position="1"/>
        <end position="22"/>
    </location>
</feature>
<evidence type="ECO:0000313" key="3">
    <source>
        <dbReference type="Proteomes" id="UP000230066"/>
    </source>
</evidence>
<gene>
    <name evidence="2" type="ORF">D915_006579</name>
</gene>
<sequence length="1046" mass="116608">MRSIVAKDDATERDRHTKDNKSPEQCIKLETCNLTLWPLYPAAMELERPEVSLSVDMDAESMSSVGNKVSTHRVNNPITALLCVAMSEKVLSPQATFERVHLRNWLVRAWPHWKREMMTDLFGIVRLLGYTPQMLVNQSLDAIVHPSDACRLGTWLYKNAAHESVPNVADSKFACRLRCANSAYTWISMCHICESSEAVQDSSGPQVHLDTVGNPPPVTSLFTSHLYRLTWLGGPQRLTGFFKPRPLLRPKSVLPHGPNTQEVNRIRVPMNLHRRRRLREWHRWSKLRKQLNIRQGSRKKAQTTGPSFAKQQKPSLNFGKTIISFEQYPLRCKRSKTINLPPLTEEGLPKSLGLRQSRGPPSPLHFDPQTIRTWVESTEDTDSITTRKHRARIHCSRASTDFLSSQNDAGSEACVPPSSIMSCEKERNLTESHVLPLTKANLLRHTRMQEWMFRYQVLCRQLNSGDQDKFPTGEQTAHHPESETGPSTKRQCFFNNSEKDQPTTQSSDTPIQARVTMLMSEDQPQQTQRKPELVSLAVDPCENTLDPVPQVFAPYKINHGACATNTFHASPTDLHSTQHVPALPCWQPDENPPVPNFYGKRSLWHANSNPCPHTAPPISIPCCNTYSCPTCAFGMSSCAKASLSGYGYPYDHRHLCSSGSSHDHTSSGNCYLSSMRNSMCYTCQRYKQMASTNGICNSFEWTALPTGCCGAATMDAVYPRLVHVPWKEGSLPNGSSNTTGTYPYLGSGSGGQTEGSELNYCCACWAKRYAKLTYKKSTFMTRDHPMHSSRLFAQTFAPKRDTVDFAVSNWCNSQKRPTHIPVGSGKPPGVGHNPPDLTGMTATGATHPSVIPTLSMTNRVRQAALASQMVRVIPTQVPMPTVIPGPIQASKWVCHTLPTKMLKSANAVTCDGIQSLHMNHPGAAHNILQPCLNKNEQTSSPQETAIYPEITTKKTTATVTTTGVQPDSMFGVDAFPAQKDCPVRRKMAHVSSQAIVDDHRVPQPVTEKAKIEQKKPWEVTEADFKAPDADKVLRQNYYGVCFCIVS</sequence>
<feature type="compositionally biased region" description="Polar residues" evidence="1">
    <location>
        <begin position="484"/>
        <end position="509"/>
    </location>
</feature>
<protein>
    <submittedName>
        <fullName evidence="2">Uncharacterized protein</fullName>
    </submittedName>
</protein>
<dbReference type="SUPFAM" id="SSF55785">
    <property type="entry name" value="PYP-like sensor domain (PAS domain)"/>
    <property type="match status" value="1"/>
</dbReference>
<keyword evidence="3" id="KW-1185">Reference proteome</keyword>
<dbReference type="EMBL" id="JXXN02002552">
    <property type="protein sequence ID" value="THD22748.1"/>
    <property type="molecule type" value="Genomic_DNA"/>
</dbReference>
<feature type="region of interest" description="Disordered" evidence="1">
    <location>
        <begin position="293"/>
        <end position="313"/>
    </location>
</feature>
<dbReference type="AlphaFoldDB" id="A0A4E0RNS7"/>
<feature type="region of interest" description="Disordered" evidence="1">
    <location>
        <begin position="466"/>
        <end position="509"/>
    </location>
</feature>
<feature type="compositionally biased region" description="Basic and acidic residues" evidence="1">
    <location>
        <begin position="466"/>
        <end position="482"/>
    </location>
</feature>
<reference evidence="2" key="1">
    <citation type="submission" date="2019-03" db="EMBL/GenBank/DDBJ databases">
        <title>Improved annotation for the trematode Fasciola hepatica.</title>
        <authorList>
            <person name="Choi Y.-J."/>
            <person name="Martin J."/>
            <person name="Mitreva M."/>
        </authorList>
    </citation>
    <scope>NUCLEOTIDE SEQUENCE [LARGE SCALE GENOMIC DNA]</scope>
</reference>
<feature type="compositionally biased region" description="Polar residues" evidence="1">
    <location>
        <begin position="302"/>
        <end position="313"/>
    </location>
</feature>
<accession>A0A4E0RNS7</accession>
<evidence type="ECO:0000313" key="2">
    <source>
        <dbReference type="EMBL" id="THD22748.1"/>
    </source>
</evidence>